<protein>
    <submittedName>
        <fullName evidence="2">Uncharacterized protein</fullName>
    </submittedName>
</protein>
<name>A0A176W3Q7_MARPO</name>
<accession>A0A176W3Q7</accession>
<organism evidence="2 3">
    <name type="scientific">Marchantia polymorpha subsp. ruderalis</name>
    <dbReference type="NCBI Taxonomy" id="1480154"/>
    <lineage>
        <taxon>Eukaryota</taxon>
        <taxon>Viridiplantae</taxon>
        <taxon>Streptophyta</taxon>
        <taxon>Embryophyta</taxon>
        <taxon>Marchantiophyta</taxon>
        <taxon>Marchantiopsida</taxon>
        <taxon>Marchantiidae</taxon>
        <taxon>Marchantiales</taxon>
        <taxon>Marchantiaceae</taxon>
        <taxon>Marchantia</taxon>
    </lineage>
</organism>
<gene>
    <name evidence="2" type="ORF">AXG93_2097s1040</name>
</gene>
<evidence type="ECO:0000256" key="1">
    <source>
        <dbReference type="SAM" id="MobiDB-lite"/>
    </source>
</evidence>
<dbReference type="EMBL" id="LVLJ01002100">
    <property type="protein sequence ID" value="OAE26796.1"/>
    <property type="molecule type" value="Genomic_DNA"/>
</dbReference>
<reference evidence="2" key="1">
    <citation type="submission" date="2016-03" db="EMBL/GenBank/DDBJ databases">
        <title>Mechanisms controlling the formation of the plant cell surface in tip-growing cells are functionally conserved among land plants.</title>
        <authorList>
            <person name="Honkanen S."/>
            <person name="Jones V.A."/>
            <person name="Morieri G."/>
            <person name="Champion C."/>
            <person name="Hetherington A.J."/>
            <person name="Kelly S."/>
            <person name="Saint-Marcoux D."/>
            <person name="Proust H."/>
            <person name="Prescott H."/>
            <person name="Dolan L."/>
        </authorList>
    </citation>
    <scope>NUCLEOTIDE SEQUENCE [LARGE SCALE GENOMIC DNA]</scope>
    <source>
        <tissue evidence="2">Whole gametophyte</tissue>
    </source>
</reference>
<feature type="region of interest" description="Disordered" evidence="1">
    <location>
        <begin position="70"/>
        <end position="108"/>
    </location>
</feature>
<feature type="compositionally biased region" description="Basic and acidic residues" evidence="1">
    <location>
        <begin position="75"/>
        <end position="86"/>
    </location>
</feature>
<dbReference type="AlphaFoldDB" id="A0A176W3Q7"/>
<sequence>MIESKEVRRVLVVGMGRETDAALGSDALTRLNHLRTYKQTYIHSLEFLLRESAKFVASEARIQQNLALQSSTDGCQKEKETRRETASRAAGSQKLSVPRAHATGFDENDEDDDIVSIARSLDRWIDRWRFEL</sequence>
<dbReference type="Proteomes" id="UP000077202">
    <property type="component" value="Unassembled WGS sequence"/>
</dbReference>
<evidence type="ECO:0000313" key="3">
    <source>
        <dbReference type="Proteomes" id="UP000077202"/>
    </source>
</evidence>
<keyword evidence="3" id="KW-1185">Reference proteome</keyword>
<evidence type="ECO:0000313" key="2">
    <source>
        <dbReference type="EMBL" id="OAE26796.1"/>
    </source>
</evidence>
<proteinExistence type="predicted"/>
<comment type="caution">
    <text evidence="2">The sequence shown here is derived from an EMBL/GenBank/DDBJ whole genome shotgun (WGS) entry which is preliminary data.</text>
</comment>